<organism evidence="7 8">
    <name type="scientific">Crassostrea virginica</name>
    <name type="common">Eastern oyster</name>
    <dbReference type="NCBI Taxonomy" id="6565"/>
    <lineage>
        <taxon>Eukaryota</taxon>
        <taxon>Metazoa</taxon>
        <taxon>Spiralia</taxon>
        <taxon>Lophotrochozoa</taxon>
        <taxon>Mollusca</taxon>
        <taxon>Bivalvia</taxon>
        <taxon>Autobranchia</taxon>
        <taxon>Pteriomorphia</taxon>
        <taxon>Ostreida</taxon>
        <taxon>Ostreoidea</taxon>
        <taxon>Ostreidae</taxon>
        <taxon>Crassostrea</taxon>
    </lineage>
</organism>
<evidence type="ECO:0000313" key="8">
    <source>
        <dbReference type="RefSeq" id="XP_022334313.1"/>
    </source>
</evidence>
<keyword evidence="3 6" id="KW-0732">Signal</keyword>
<dbReference type="GeneID" id="111131189"/>
<dbReference type="SMART" id="SM00209">
    <property type="entry name" value="TSP1"/>
    <property type="match status" value="2"/>
</dbReference>
<accession>A0A8B8E3I0</accession>
<evidence type="ECO:0000256" key="5">
    <source>
        <dbReference type="ARBA" id="ARBA00023157"/>
    </source>
</evidence>
<dbReference type="SUPFAM" id="SSF82895">
    <property type="entry name" value="TSP-1 type 1 repeat"/>
    <property type="match status" value="2"/>
</dbReference>
<keyword evidence="4" id="KW-0677">Repeat</keyword>
<sequence length="189" mass="20543">MHAFQSLFLFVFASFISESSTEKRFLLLPFLDIPVHYDHWSSWGECLGPCGGTGTRQRIRGCHEIQLGIIHFSAKCPISGEQKETCNGICQQTTVAKTTTTLGVWGNWGKFSSCDKTCGGGTQIRHRVCGGGNCAGDSLESVSCNSHLCPDRLTTATTSATTTSTKQATTSQLATTTHRQNFITIRSNK</sequence>
<dbReference type="InterPro" id="IPR036383">
    <property type="entry name" value="TSP1_rpt_sf"/>
</dbReference>
<dbReference type="Proteomes" id="UP000694844">
    <property type="component" value="Chromosome 4"/>
</dbReference>
<dbReference type="KEGG" id="cvn:111131189"/>
<dbReference type="Pfam" id="PF00090">
    <property type="entry name" value="TSP_1"/>
    <property type="match status" value="2"/>
</dbReference>
<dbReference type="Gene3D" id="2.20.100.10">
    <property type="entry name" value="Thrombospondin type-1 (TSP1) repeat"/>
    <property type="match status" value="2"/>
</dbReference>
<dbReference type="InterPro" id="IPR052065">
    <property type="entry name" value="Compl_asym_regulator"/>
</dbReference>
<evidence type="ECO:0000256" key="4">
    <source>
        <dbReference type="ARBA" id="ARBA00022737"/>
    </source>
</evidence>
<keyword evidence="5" id="KW-1015">Disulfide bond</keyword>
<keyword evidence="7" id="KW-1185">Reference proteome</keyword>
<feature type="chain" id="PRO_5034958059" evidence="6">
    <location>
        <begin position="22"/>
        <end position="189"/>
    </location>
</feature>
<reference evidence="8" key="1">
    <citation type="submission" date="2025-08" db="UniProtKB">
        <authorList>
            <consortium name="RefSeq"/>
        </authorList>
    </citation>
    <scope>IDENTIFICATION</scope>
    <source>
        <tissue evidence="8">Whole sample</tissue>
    </source>
</reference>
<evidence type="ECO:0000256" key="1">
    <source>
        <dbReference type="ARBA" id="ARBA00004613"/>
    </source>
</evidence>
<feature type="signal peptide" evidence="6">
    <location>
        <begin position="1"/>
        <end position="21"/>
    </location>
</feature>
<proteinExistence type="predicted"/>
<dbReference type="PANTHER" id="PTHR22906:SF43">
    <property type="entry name" value="PROPERDIN"/>
    <property type="match status" value="1"/>
</dbReference>
<name>A0A8B8E3I0_CRAVI</name>
<evidence type="ECO:0000256" key="6">
    <source>
        <dbReference type="SAM" id="SignalP"/>
    </source>
</evidence>
<protein>
    <submittedName>
        <fullName evidence="8">A disintegrin and metalloproteinase with thrombospondin motifs adt-2-like</fullName>
    </submittedName>
</protein>
<evidence type="ECO:0000256" key="2">
    <source>
        <dbReference type="ARBA" id="ARBA00022525"/>
    </source>
</evidence>
<comment type="subcellular location">
    <subcellularLocation>
        <location evidence="1">Secreted</location>
    </subcellularLocation>
</comment>
<dbReference type="PROSITE" id="PS50092">
    <property type="entry name" value="TSP1"/>
    <property type="match status" value="2"/>
</dbReference>
<dbReference type="RefSeq" id="XP_022334313.1">
    <property type="nucleotide sequence ID" value="XM_022478605.1"/>
</dbReference>
<evidence type="ECO:0000256" key="3">
    <source>
        <dbReference type="ARBA" id="ARBA00022729"/>
    </source>
</evidence>
<dbReference type="InterPro" id="IPR000884">
    <property type="entry name" value="TSP1_rpt"/>
</dbReference>
<dbReference type="PANTHER" id="PTHR22906">
    <property type="entry name" value="PROPERDIN"/>
    <property type="match status" value="1"/>
</dbReference>
<dbReference type="OrthoDB" id="6152812at2759"/>
<evidence type="ECO:0000313" key="7">
    <source>
        <dbReference type="Proteomes" id="UP000694844"/>
    </source>
</evidence>
<gene>
    <name evidence="8" type="primary">LOC111131189</name>
</gene>
<keyword evidence="2" id="KW-0964">Secreted</keyword>
<dbReference type="AlphaFoldDB" id="A0A8B8E3I0"/>